<dbReference type="GO" id="GO:0017005">
    <property type="term" value="F:3'-tyrosyl-DNA phosphodiesterase activity"/>
    <property type="evidence" value="ECO:0007669"/>
    <property type="project" value="TreeGrafter"/>
</dbReference>
<accession>A0A7S0BYZ8</accession>
<dbReference type="GO" id="GO:0006281">
    <property type="term" value="P:DNA repair"/>
    <property type="evidence" value="ECO:0007669"/>
    <property type="project" value="UniProtKB-KW"/>
</dbReference>
<dbReference type="AlphaFoldDB" id="A0A7S0BYZ8"/>
<keyword evidence="4" id="KW-0227">DNA damage</keyword>
<evidence type="ECO:0000256" key="2">
    <source>
        <dbReference type="ARBA" id="ARBA00010205"/>
    </source>
</evidence>
<dbReference type="GO" id="GO:0005634">
    <property type="term" value="C:nucleus"/>
    <property type="evidence" value="ECO:0007669"/>
    <property type="project" value="UniProtKB-SubCell"/>
</dbReference>
<dbReference type="InterPro" id="IPR010347">
    <property type="entry name" value="Tdp1"/>
</dbReference>
<evidence type="ECO:0000256" key="9">
    <source>
        <dbReference type="PIRSR" id="PIRSR610347-1"/>
    </source>
</evidence>
<evidence type="ECO:0000256" key="1">
    <source>
        <dbReference type="ARBA" id="ARBA00004123"/>
    </source>
</evidence>
<keyword evidence="7" id="KW-0234">DNA repair</keyword>
<keyword evidence="5" id="KW-0378">Hydrolase</keyword>
<feature type="binding site" evidence="10">
    <location>
        <position position="245"/>
    </location>
    <ligand>
        <name>substrate</name>
    </ligand>
</feature>
<dbReference type="EMBL" id="HBEL01006383">
    <property type="protein sequence ID" value="CAD8406950.1"/>
    <property type="molecule type" value="Transcribed_RNA"/>
</dbReference>
<keyword evidence="8" id="KW-0539">Nucleus</keyword>
<feature type="site" description="Interaction with DNA" evidence="11">
    <location>
        <position position="269"/>
    </location>
</feature>
<evidence type="ECO:0008006" key="13">
    <source>
        <dbReference type="Google" id="ProtNLM"/>
    </source>
</evidence>
<dbReference type="GO" id="GO:0003697">
    <property type="term" value="F:single-stranded DNA binding"/>
    <property type="evidence" value="ECO:0007669"/>
    <property type="project" value="TreeGrafter"/>
</dbReference>
<evidence type="ECO:0000256" key="3">
    <source>
        <dbReference type="ARBA" id="ARBA00022722"/>
    </source>
</evidence>
<dbReference type="GO" id="GO:0003690">
    <property type="term" value="F:double-stranded DNA binding"/>
    <property type="evidence" value="ECO:0007669"/>
    <property type="project" value="TreeGrafter"/>
</dbReference>
<comment type="similarity">
    <text evidence="2">Belongs to the tyrosyl-DNA phosphodiesterase family.</text>
</comment>
<dbReference type="CDD" id="cd09123">
    <property type="entry name" value="PLDc_Tdp1_2"/>
    <property type="match status" value="1"/>
</dbReference>
<evidence type="ECO:0000256" key="10">
    <source>
        <dbReference type="PIRSR" id="PIRSR610347-2"/>
    </source>
</evidence>
<dbReference type="Gene3D" id="3.30.870.10">
    <property type="entry name" value="Endonuclease Chain A"/>
    <property type="match status" value="2"/>
</dbReference>
<gene>
    <name evidence="12" type="ORF">PINE0816_LOCUS3067</name>
</gene>
<evidence type="ECO:0000256" key="5">
    <source>
        <dbReference type="ARBA" id="ARBA00022801"/>
    </source>
</evidence>
<dbReference type="PANTHER" id="PTHR12415:SF0">
    <property type="entry name" value="TYROSYL-DNA PHOSPHODIESTERASE 1"/>
    <property type="match status" value="1"/>
</dbReference>
<evidence type="ECO:0000256" key="11">
    <source>
        <dbReference type="PIRSR" id="PIRSR610347-3"/>
    </source>
</evidence>
<sequence length="400" mass="45297">MFLVGFDDGRLRVIVHTANLQYGDIYLKTQGAYLQDFFPKRNTTTSISAGKPTYAASDFEDTLVEYLESYGHDKLYNWRENNSKEPKQSLTQHLRNYDFSAASVILIPSCPGYYSMPNKCKRQGYMKLKDAIAQHSNVKDSESPVVCQFSSIGSFSEKWLSDFVACLRQEEPRKHLSKDNVILVFPTTKDIRDSIEGYRGGNSVPARAKNVKKSFLRPLYSKWTSSSTTNINNPYHQPQNVPHIKTYYMLSNDSSNELEWFVLTSHNLSKAAWGEVQKGKYGFCFKILSWELGVYCSSSLLNLGKTSFSIPTIVSANESFPFPIKHDLVTEKCDSSTSKSRQPCRLVISSGVGNLSEEDVEIPLPYTSRPQSYHCKDDPWAVDLQYSSCDSFGRYSASDL</sequence>
<evidence type="ECO:0000256" key="7">
    <source>
        <dbReference type="ARBA" id="ARBA00023204"/>
    </source>
</evidence>
<evidence type="ECO:0000313" key="12">
    <source>
        <dbReference type="EMBL" id="CAD8406950.1"/>
    </source>
</evidence>
<organism evidence="12">
    <name type="scientific">Proboscia inermis</name>
    <dbReference type="NCBI Taxonomy" id="420281"/>
    <lineage>
        <taxon>Eukaryota</taxon>
        <taxon>Sar</taxon>
        <taxon>Stramenopiles</taxon>
        <taxon>Ochrophyta</taxon>
        <taxon>Bacillariophyta</taxon>
        <taxon>Coscinodiscophyceae</taxon>
        <taxon>Rhizosoleniophycidae</taxon>
        <taxon>Rhizosoleniales</taxon>
        <taxon>Rhizosoleniaceae</taxon>
        <taxon>Proboscia</taxon>
    </lineage>
</organism>
<proteinExistence type="inferred from homology"/>
<dbReference type="Pfam" id="PF06087">
    <property type="entry name" value="Tyr-DNA_phospho"/>
    <property type="match status" value="1"/>
</dbReference>
<name>A0A7S0BYZ8_9STRA</name>
<evidence type="ECO:0000256" key="8">
    <source>
        <dbReference type="ARBA" id="ARBA00023242"/>
    </source>
</evidence>
<dbReference type="SUPFAM" id="SSF56024">
    <property type="entry name" value="Phospholipase D/nuclease"/>
    <property type="match status" value="2"/>
</dbReference>
<dbReference type="GO" id="GO:0004527">
    <property type="term" value="F:exonuclease activity"/>
    <property type="evidence" value="ECO:0007669"/>
    <property type="project" value="UniProtKB-KW"/>
</dbReference>
<dbReference type="PANTHER" id="PTHR12415">
    <property type="entry name" value="TYROSYL-DNA PHOSPHODIESTERASE 1"/>
    <property type="match status" value="1"/>
</dbReference>
<keyword evidence="6" id="KW-0269">Exonuclease</keyword>
<reference evidence="12" key="1">
    <citation type="submission" date="2021-01" db="EMBL/GenBank/DDBJ databases">
        <authorList>
            <person name="Corre E."/>
            <person name="Pelletier E."/>
            <person name="Niang G."/>
            <person name="Scheremetjew M."/>
            <person name="Finn R."/>
            <person name="Kale V."/>
            <person name="Holt S."/>
            <person name="Cochrane G."/>
            <person name="Meng A."/>
            <person name="Brown T."/>
            <person name="Cohen L."/>
        </authorList>
    </citation>
    <scope>NUCLEOTIDE SEQUENCE</scope>
    <source>
        <strain evidence="12">CCAP1064/1</strain>
    </source>
</reference>
<comment type="subcellular location">
    <subcellularLocation>
        <location evidence="1">Nucleus</location>
    </subcellularLocation>
</comment>
<evidence type="ECO:0000256" key="4">
    <source>
        <dbReference type="ARBA" id="ARBA00022763"/>
    </source>
</evidence>
<evidence type="ECO:0000256" key="6">
    <source>
        <dbReference type="ARBA" id="ARBA00022839"/>
    </source>
</evidence>
<keyword evidence="3" id="KW-0540">Nuclease</keyword>
<protein>
    <recommendedName>
        <fullName evidence="13">Tyrosyl-DNA phosphodiesterase 1</fullName>
    </recommendedName>
</protein>
<feature type="active site" description="Proton donor/acceptor" evidence="9">
    <location>
        <position position="243"/>
    </location>
</feature>